<dbReference type="RefSeq" id="XP_002674577.1">
    <property type="nucleotide sequence ID" value="XM_002674531.1"/>
</dbReference>
<organism evidence="4">
    <name type="scientific">Naegleria gruberi</name>
    <name type="common">Amoeba</name>
    <dbReference type="NCBI Taxonomy" id="5762"/>
    <lineage>
        <taxon>Eukaryota</taxon>
        <taxon>Discoba</taxon>
        <taxon>Heterolobosea</taxon>
        <taxon>Tetramitia</taxon>
        <taxon>Eutetramitia</taxon>
        <taxon>Vahlkampfiidae</taxon>
        <taxon>Naegleria</taxon>
    </lineage>
</organism>
<accession>D2VN02</accession>
<dbReference type="SUPFAM" id="SSF63829">
    <property type="entry name" value="Calcium-dependent phosphotriesterase"/>
    <property type="match status" value="1"/>
</dbReference>
<name>D2VN02_NAEGR</name>
<dbReference type="Pfam" id="PF01436">
    <property type="entry name" value="NHL"/>
    <property type="match status" value="2"/>
</dbReference>
<keyword evidence="4" id="KW-1185">Reference proteome</keyword>
<dbReference type="Proteomes" id="UP000006671">
    <property type="component" value="Unassembled WGS sequence"/>
</dbReference>
<dbReference type="VEuPathDB" id="AmoebaDB:NAEGRDRAFT_70324"/>
<reference evidence="3 4" key="1">
    <citation type="journal article" date="2010" name="Cell">
        <title>The genome of Naegleria gruberi illuminates early eukaryotic versatility.</title>
        <authorList>
            <person name="Fritz-Laylin L.K."/>
            <person name="Prochnik S.E."/>
            <person name="Ginger M.L."/>
            <person name="Dacks J.B."/>
            <person name="Carpenter M.L."/>
            <person name="Field M.C."/>
            <person name="Kuo A."/>
            <person name="Paredez A."/>
            <person name="Chapman J."/>
            <person name="Pham J."/>
            <person name="Shu S."/>
            <person name="Neupane R."/>
            <person name="Cipriano M."/>
            <person name="Mancuso J."/>
            <person name="Tu H."/>
            <person name="Salamov A."/>
            <person name="Lindquist E."/>
            <person name="Shapiro H."/>
            <person name="Lucas S."/>
            <person name="Grigoriev I.V."/>
            <person name="Cande W.Z."/>
            <person name="Fulton C."/>
            <person name="Rokhsar D.S."/>
            <person name="Dawson S.C."/>
        </authorList>
    </citation>
    <scope>NUCLEOTIDE SEQUENCE [LARGE SCALE GENOMIC DNA]</scope>
    <source>
        <strain evidence="3 4">NEG-M</strain>
    </source>
</reference>
<evidence type="ECO:0000256" key="2">
    <source>
        <dbReference type="PROSITE-ProRule" id="PRU00504"/>
    </source>
</evidence>
<feature type="repeat" description="NHL" evidence="2">
    <location>
        <begin position="285"/>
        <end position="328"/>
    </location>
</feature>
<dbReference type="Gene3D" id="2.120.10.30">
    <property type="entry name" value="TolB, C-terminal domain"/>
    <property type="match status" value="2"/>
</dbReference>
<dbReference type="InParanoid" id="D2VN02"/>
<gene>
    <name evidence="3" type="ORF">NAEGRDRAFT_70324</name>
</gene>
<evidence type="ECO:0000313" key="3">
    <source>
        <dbReference type="EMBL" id="EFC41833.1"/>
    </source>
</evidence>
<keyword evidence="1" id="KW-0677">Repeat</keyword>
<evidence type="ECO:0000256" key="1">
    <source>
        <dbReference type="ARBA" id="ARBA00022737"/>
    </source>
</evidence>
<dbReference type="PANTHER" id="PTHR24104:SF25">
    <property type="entry name" value="PROTEIN LIN-41"/>
    <property type="match status" value="1"/>
</dbReference>
<evidence type="ECO:0000313" key="4">
    <source>
        <dbReference type="Proteomes" id="UP000006671"/>
    </source>
</evidence>
<dbReference type="InterPro" id="IPR050952">
    <property type="entry name" value="TRIM-NHL_E3_ligases"/>
</dbReference>
<dbReference type="eggNOG" id="KOG2177">
    <property type="taxonomic scope" value="Eukaryota"/>
</dbReference>
<dbReference type="InterPro" id="IPR001258">
    <property type="entry name" value="NHL_repeat"/>
</dbReference>
<proteinExistence type="predicted"/>
<dbReference type="GO" id="GO:0061630">
    <property type="term" value="F:ubiquitin protein ligase activity"/>
    <property type="evidence" value="ECO:0007669"/>
    <property type="project" value="TreeGrafter"/>
</dbReference>
<dbReference type="GO" id="GO:0008270">
    <property type="term" value="F:zinc ion binding"/>
    <property type="evidence" value="ECO:0007669"/>
    <property type="project" value="UniProtKB-KW"/>
</dbReference>
<dbReference type="EMBL" id="GG738883">
    <property type="protein sequence ID" value="EFC41833.1"/>
    <property type="molecule type" value="Genomic_DNA"/>
</dbReference>
<dbReference type="GeneID" id="8851512"/>
<dbReference type="OrthoDB" id="27136at2759"/>
<sequence>MQPNHYGGYPAGGHQQQPMMMYGNNTQNLSLSSGGVTLTMSGNNNTPGIVGGVPIMYQQQMMMSPLLPYNLKGEVVIKLQNPFSIKLLPKSNTLVMVDGNIGRVVMKDATTGIIKEDFSVTSGCVKGIGVDPTDDSFYIISGKFLIKYDYRGVYLGKFAKKMNLNNPYGCTVDDTGNVYITDLNDCKIVVLSREEQLVNKIEFNKPYDIVFDNVNKLLIVTDQQKDCVRILAKSGQEIRKIGDKGNAKGQFSSPSGVCVDGNSQIFVADYGNHRVQMFDINGRFLNSFGTKGNTDSHFDLPRSLCVDMNGNLYVAEYGNSRVQVFKKL</sequence>
<dbReference type="KEGG" id="ngr:NAEGRDRAFT_70324"/>
<dbReference type="PANTHER" id="PTHR24104">
    <property type="entry name" value="E3 UBIQUITIN-PROTEIN LIGASE NHLRC1-RELATED"/>
    <property type="match status" value="1"/>
</dbReference>
<dbReference type="CDD" id="cd05819">
    <property type="entry name" value="NHL"/>
    <property type="match status" value="1"/>
</dbReference>
<protein>
    <submittedName>
        <fullName evidence="3">Predicted protein</fullName>
    </submittedName>
</protein>
<dbReference type="GO" id="GO:0000209">
    <property type="term" value="P:protein polyubiquitination"/>
    <property type="evidence" value="ECO:0007669"/>
    <property type="project" value="TreeGrafter"/>
</dbReference>
<dbReference type="InterPro" id="IPR011042">
    <property type="entry name" value="6-blade_b-propeller_TolB-like"/>
</dbReference>
<dbReference type="GO" id="GO:0043161">
    <property type="term" value="P:proteasome-mediated ubiquitin-dependent protein catabolic process"/>
    <property type="evidence" value="ECO:0007669"/>
    <property type="project" value="TreeGrafter"/>
</dbReference>
<feature type="repeat" description="NHL" evidence="2">
    <location>
        <begin position="238"/>
        <end position="281"/>
    </location>
</feature>
<dbReference type="AlphaFoldDB" id="D2VN02"/>
<dbReference type="PROSITE" id="PS51125">
    <property type="entry name" value="NHL"/>
    <property type="match status" value="2"/>
</dbReference>
<dbReference type="OMA" id="ITDEHTH"/>